<feature type="domain" description="Dynamin N-terminal" evidence="1">
    <location>
        <begin position="43"/>
        <end position="112"/>
    </location>
</feature>
<evidence type="ECO:0000313" key="3">
    <source>
        <dbReference type="Proteomes" id="UP001144191"/>
    </source>
</evidence>
<name>A0A9W6EGI8_ASPNG</name>
<organism evidence="2 3">
    <name type="scientific">Aspergillus niger</name>
    <dbReference type="NCBI Taxonomy" id="5061"/>
    <lineage>
        <taxon>Eukaryota</taxon>
        <taxon>Fungi</taxon>
        <taxon>Dikarya</taxon>
        <taxon>Ascomycota</taxon>
        <taxon>Pezizomycotina</taxon>
        <taxon>Eurotiomycetes</taxon>
        <taxon>Eurotiomycetidae</taxon>
        <taxon>Eurotiales</taxon>
        <taxon>Aspergillaceae</taxon>
        <taxon>Aspergillus</taxon>
        <taxon>Aspergillus subgen. Circumdati</taxon>
    </lineage>
</organism>
<dbReference type="AlphaFoldDB" id="A0A9W6EGI8"/>
<feature type="non-terminal residue" evidence="2">
    <location>
        <position position="116"/>
    </location>
</feature>
<dbReference type="InterPro" id="IPR027417">
    <property type="entry name" value="P-loop_NTPase"/>
</dbReference>
<evidence type="ECO:0000259" key="1">
    <source>
        <dbReference type="Pfam" id="PF00350"/>
    </source>
</evidence>
<sequence length="116" mass="13057">MITPLDKDWIVLDLDRVGDGLGFQTSRTSDRLNQIDRFRANKLSAGKSSVLEGITGIPFPCQDGLCTRFATEISLRHESGQQHATAMILPHVIRTEEEKARLNAFLHEIHDFTELP</sequence>
<accession>A0A9W6EGI8</accession>
<proteinExistence type="predicted"/>
<evidence type="ECO:0000313" key="2">
    <source>
        <dbReference type="EMBL" id="GLA56155.1"/>
    </source>
</evidence>
<dbReference type="Pfam" id="PF00350">
    <property type="entry name" value="Dynamin_N"/>
    <property type="match status" value="1"/>
</dbReference>
<dbReference type="EMBL" id="BRPB01000270">
    <property type="protein sequence ID" value="GLA56155.1"/>
    <property type="molecule type" value="Genomic_DNA"/>
</dbReference>
<dbReference type="Proteomes" id="UP001144191">
    <property type="component" value="Unassembled WGS sequence"/>
</dbReference>
<comment type="caution">
    <text evidence="2">The sequence shown here is derived from an EMBL/GenBank/DDBJ whole genome shotgun (WGS) entry which is preliminary data.</text>
</comment>
<dbReference type="Gene3D" id="3.40.50.300">
    <property type="entry name" value="P-loop containing nucleotide triphosphate hydrolases"/>
    <property type="match status" value="1"/>
</dbReference>
<reference evidence="2" key="1">
    <citation type="submission" date="2022-07" db="EMBL/GenBank/DDBJ databases">
        <title>Taxonomy of Aspergillus series Nigri: significant species reduction supported by multi-species coalescent approaches.</title>
        <authorList>
            <person name="Bian C."/>
            <person name="Kusuya Y."/>
            <person name="Sklenar F."/>
            <person name="D'hooge E."/>
            <person name="Yaguchi T."/>
            <person name="Takahashi H."/>
            <person name="Hubka V."/>
        </authorList>
    </citation>
    <scope>NUCLEOTIDE SEQUENCE</scope>
    <source>
        <strain evidence="2">IFM 63604</strain>
    </source>
</reference>
<dbReference type="SUPFAM" id="SSF52540">
    <property type="entry name" value="P-loop containing nucleoside triphosphate hydrolases"/>
    <property type="match status" value="1"/>
</dbReference>
<dbReference type="InterPro" id="IPR045063">
    <property type="entry name" value="Dynamin_N"/>
</dbReference>
<gene>
    <name evidence="2" type="ORF">AnigIFM63604_004906</name>
</gene>
<protein>
    <recommendedName>
        <fullName evidence="1">Dynamin N-terminal domain-containing protein</fullName>
    </recommendedName>
</protein>